<dbReference type="Gene3D" id="2.160.20.10">
    <property type="entry name" value="Single-stranded right-handed beta-helix, Pectin lyase-like"/>
    <property type="match status" value="1"/>
</dbReference>
<evidence type="ECO:0000313" key="5">
    <source>
        <dbReference type="Proteomes" id="UP001642464"/>
    </source>
</evidence>
<feature type="domain" description="CEMIP beta-helix" evidence="3">
    <location>
        <begin position="6"/>
        <end position="172"/>
    </location>
</feature>
<accession>A0ABP0QR15</accession>
<comment type="caution">
    <text evidence="4">The sequence shown here is derived from an EMBL/GenBank/DDBJ whole genome shotgun (WGS) entry which is preliminary data.</text>
</comment>
<evidence type="ECO:0000313" key="4">
    <source>
        <dbReference type="EMBL" id="CAK9090023.1"/>
    </source>
</evidence>
<dbReference type="Proteomes" id="UP001642464">
    <property type="component" value="Unassembled WGS sequence"/>
</dbReference>
<name>A0ABP0QR15_9DINO</name>
<reference evidence="4 5" key="1">
    <citation type="submission" date="2024-02" db="EMBL/GenBank/DDBJ databases">
        <authorList>
            <person name="Chen Y."/>
            <person name="Shah S."/>
            <person name="Dougan E. K."/>
            <person name="Thang M."/>
            <person name="Chan C."/>
        </authorList>
    </citation>
    <scope>NUCLEOTIDE SEQUENCE [LARGE SCALE GENOMIC DNA]</scope>
</reference>
<dbReference type="Pfam" id="PF24606">
    <property type="entry name" value="CEMIP_beta-hel"/>
    <property type="match status" value="1"/>
</dbReference>
<dbReference type="EMBL" id="CAXAMM010039922">
    <property type="protein sequence ID" value="CAK9090023.1"/>
    <property type="molecule type" value="Genomic_DNA"/>
</dbReference>
<dbReference type="PANTHER" id="PTHR46769:SF2">
    <property type="entry name" value="FIBROCYSTIN-L ISOFORM 2 PRECURSOR-RELATED"/>
    <property type="match status" value="1"/>
</dbReference>
<organism evidence="4 5">
    <name type="scientific">Durusdinium trenchii</name>
    <dbReference type="NCBI Taxonomy" id="1381693"/>
    <lineage>
        <taxon>Eukaryota</taxon>
        <taxon>Sar</taxon>
        <taxon>Alveolata</taxon>
        <taxon>Dinophyceae</taxon>
        <taxon>Suessiales</taxon>
        <taxon>Symbiodiniaceae</taxon>
        <taxon>Durusdinium</taxon>
    </lineage>
</organism>
<gene>
    <name evidence="4" type="ORF">SCF082_LOCUS42473</name>
</gene>
<feature type="region of interest" description="Disordered" evidence="2">
    <location>
        <begin position="541"/>
        <end position="584"/>
    </location>
</feature>
<dbReference type="InterPro" id="IPR055401">
    <property type="entry name" value="CEMIP_beta-hel_dom"/>
</dbReference>
<sequence>MDMRYARVEFCGQRPVMGRYCLHFHLLKKCPRCVFQGNAVVDGEHVGITVHGTHDALVDQNVVWDAKANGLYIEDGNELRNTLSQNVMICSSLRKCRVSWVSGASSQTAGIFMIGMSNNIVENRIVGYENGIWTPGSFRGSGHGKAFGKVCPQFYPFGEWRGNTCHDCNRFGLYLDHQYPRNVKIDEDGLLLDKDSCEWFTKDGADNGVVNEVRDEVNWHNTYVGQYAIGDIQFINYTSVNNGHAMYWKVGKDFVDGRLWHLLDSVFANDPSDRYGVLQFLGPSGPFVFGMKNCAFLGRSPPGIAALAAGQHCGLRGGAGPCNVQYLLENIDFSKMHAQQPRLAFGANSNVGDAAVLPVFVTKDRSLGGFRSIVSSHLNGFAAAGCVPIDSTWAKDALGCEVSLRRLNIWGDDAGVLTLVGPGFNVVRDMTFPAEGRNGGDIKYDGVRNGYGSLVLSGQDYELTGLFNGPDRSWIVEFSDPVLDDYFGTDWVNLRVGGETCQLRQSDDRSFICAMGEFGGLCNSRTLSSHNIIAAGHVRCADGSPNPTPSPPSPSSTHTSSTVSQTTSTTSSSASTSRQAPVLFPPISGGSANWALHRELNCWDGHGARSLPNSNPLLGTYTVEGCREQCEMNLECEAAVIAKHVSTPKFPCFLRTILQISQCRDYADFDVWEIRRTTVTASTTSRSTVVTSATSTTTSITSSASSTSSSSSGDFVPVDGGIDRACRGASSGDNSPSYYVIQNGISGLEGCKAICIIDALCQGIEYSTGRCELWVRPGGIEATAAVSGFICLRYTGAPTTTPSPWSFFPVDGGVNRACRGRSVNDNLASYYHVAASRGMSLTQCQAACAELAGCQGIEHNQGGRCELWTKSIQATRSLTGYTCLRFDAWRLYQGSNCYEGHGGSLLHYITEKISVDGCKAECLKKDHCEGISVRSGWEESPCWLYTQINLNSCVLDYPDYDFWHRLQ</sequence>
<dbReference type="PANTHER" id="PTHR46769">
    <property type="entry name" value="POLYCYSTIC KIDNEY AND HEPATIC DISEASE 1 (AUTOSOMAL RECESSIVE)-LIKE 1"/>
    <property type="match status" value="1"/>
</dbReference>
<keyword evidence="5" id="KW-1185">Reference proteome</keyword>
<feature type="compositionally biased region" description="Low complexity" evidence="2">
    <location>
        <begin position="555"/>
        <end position="577"/>
    </location>
</feature>
<dbReference type="InterPro" id="IPR052387">
    <property type="entry name" value="Fibrocystin"/>
</dbReference>
<keyword evidence="1" id="KW-0732">Signal</keyword>
<dbReference type="SUPFAM" id="SSF51126">
    <property type="entry name" value="Pectin lyase-like"/>
    <property type="match status" value="1"/>
</dbReference>
<protein>
    <submittedName>
        <fullName evidence="4">Fibrocystin-L (Polycystic kidney and hepatic disease 1-like protein 1) (PKHD1-like protein 1) (Protein D86)</fullName>
    </submittedName>
</protein>
<proteinExistence type="predicted"/>
<evidence type="ECO:0000256" key="2">
    <source>
        <dbReference type="SAM" id="MobiDB-lite"/>
    </source>
</evidence>
<dbReference type="InterPro" id="IPR012334">
    <property type="entry name" value="Pectin_lyas_fold"/>
</dbReference>
<evidence type="ECO:0000259" key="3">
    <source>
        <dbReference type="Pfam" id="PF24606"/>
    </source>
</evidence>
<dbReference type="InterPro" id="IPR011050">
    <property type="entry name" value="Pectin_lyase_fold/virulence"/>
</dbReference>
<evidence type="ECO:0000256" key="1">
    <source>
        <dbReference type="ARBA" id="ARBA00022729"/>
    </source>
</evidence>